<dbReference type="SUPFAM" id="SSF50182">
    <property type="entry name" value="Sm-like ribonucleoproteins"/>
    <property type="match status" value="1"/>
</dbReference>
<dbReference type="InterPro" id="IPR011014">
    <property type="entry name" value="MscS_channel_TM-2"/>
</dbReference>
<feature type="transmembrane region" description="Helical" evidence="7">
    <location>
        <begin position="91"/>
        <end position="114"/>
    </location>
</feature>
<evidence type="ECO:0000256" key="7">
    <source>
        <dbReference type="SAM" id="Phobius"/>
    </source>
</evidence>
<keyword evidence="5 7" id="KW-1133">Transmembrane helix</keyword>
<dbReference type="InterPro" id="IPR010920">
    <property type="entry name" value="LSM_dom_sf"/>
</dbReference>
<feature type="transmembrane region" description="Helical" evidence="7">
    <location>
        <begin position="67"/>
        <end position="85"/>
    </location>
</feature>
<keyword evidence="6 7" id="KW-0472">Membrane</keyword>
<dbReference type="Pfam" id="PF21088">
    <property type="entry name" value="MS_channel_1st"/>
    <property type="match status" value="1"/>
</dbReference>
<keyword evidence="12" id="KW-1185">Reference proteome</keyword>
<dbReference type="Gene3D" id="2.30.30.60">
    <property type="match status" value="1"/>
</dbReference>
<dbReference type="InterPro" id="IPR023408">
    <property type="entry name" value="MscS_beta-dom_sf"/>
</dbReference>
<accession>A0A563VWT4</accession>
<keyword evidence="3" id="KW-1003">Cell membrane</keyword>
<dbReference type="InterPro" id="IPR011066">
    <property type="entry name" value="MscS_channel_C_sf"/>
</dbReference>
<feature type="domain" description="Mechanosensitive ion channel MscS C-terminal" evidence="9">
    <location>
        <begin position="185"/>
        <end position="270"/>
    </location>
</feature>
<evidence type="ECO:0000256" key="6">
    <source>
        <dbReference type="ARBA" id="ARBA00023136"/>
    </source>
</evidence>
<proteinExistence type="inferred from homology"/>
<protein>
    <submittedName>
        <fullName evidence="11">Small-conductance mechanosensitive channel</fullName>
    </submittedName>
</protein>
<evidence type="ECO:0000259" key="9">
    <source>
        <dbReference type="Pfam" id="PF21082"/>
    </source>
</evidence>
<evidence type="ECO:0000313" key="12">
    <source>
        <dbReference type="Proteomes" id="UP000320055"/>
    </source>
</evidence>
<evidence type="ECO:0000259" key="10">
    <source>
        <dbReference type="Pfam" id="PF21088"/>
    </source>
</evidence>
<evidence type="ECO:0000256" key="1">
    <source>
        <dbReference type="ARBA" id="ARBA00004651"/>
    </source>
</evidence>
<organism evidence="11 12">
    <name type="scientific">Hyella patelloides LEGE 07179</name>
    <dbReference type="NCBI Taxonomy" id="945734"/>
    <lineage>
        <taxon>Bacteria</taxon>
        <taxon>Bacillati</taxon>
        <taxon>Cyanobacteriota</taxon>
        <taxon>Cyanophyceae</taxon>
        <taxon>Pleurocapsales</taxon>
        <taxon>Hyellaceae</taxon>
        <taxon>Hyella</taxon>
    </lineage>
</organism>
<reference evidence="11 12" key="1">
    <citation type="submission" date="2019-01" db="EMBL/GenBank/DDBJ databases">
        <authorList>
            <person name="Brito A."/>
        </authorList>
    </citation>
    <scope>NUCLEOTIDE SEQUENCE [LARGE SCALE GENOMIC DNA]</scope>
    <source>
        <strain evidence="11">1</strain>
    </source>
</reference>
<evidence type="ECO:0000256" key="3">
    <source>
        <dbReference type="ARBA" id="ARBA00022475"/>
    </source>
</evidence>
<sequence>MYLGGFFLAIQNLTLHPILGRIIEVLAIFVATFFVVKLITSLVECVIKIYWLNYHRDNSNLEQSIDALLPAIRVVIWLIGIIFLLDNLGFNISAVVASLGIGGVAVALASQGVLQDLFSYFSILLDRPFELGDFIIVGDYLGTVEYVGIKTTRLRSIDGEEIIIANTDLTSSRIRNYKRMQQRRVVFKFGVLYETNSEQLAKIPVLIENIINDTENATYDRAHFSGYGAYSLDFEIVYFIESNDYTIYMDAQQKINFKVKSEFAKHHIEFAYPTQVNYLNNLETNQNNGNGNKAVEIPL</sequence>
<evidence type="ECO:0000313" key="11">
    <source>
        <dbReference type="EMBL" id="VEP15914.1"/>
    </source>
</evidence>
<dbReference type="AlphaFoldDB" id="A0A563VWT4"/>
<dbReference type="SUPFAM" id="SSF82689">
    <property type="entry name" value="Mechanosensitive channel protein MscS (YggB), C-terminal domain"/>
    <property type="match status" value="1"/>
</dbReference>
<feature type="transmembrane region" description="Helical" evidence="7">
    <location>
        <begin position="25"/>
        <end position="47"/>
    </location>
</feature>
<dbReference type="InterPro" id="IPR006685">
    <property type="entry name" value="MscS_channel_2nd"/>
</dbReference>
<evidence type="ECO:0000259" key="8">
    <source>
        <dbReference type="Pfam" id="PF00924"/>
    </source>
</evidence>
<dbReference type="Pfam" id="PF00924">
    <property type="entry name" value="MS_channel_2nd"/>
    <property type="match status" value="1"/>
</dbReference>
<feature type="domain" description="Mechanosensitive ion channel transmembrane helices 2/3" evidence="10">
    <location>
        <begin position="72"/>
        <end position="111"/>
    </location>
</feature>
<dbReference type="Gene3D" id="3.30.70.100">
    <property type="match status" value="1"/>
</dbReference>
<dbReference type="Proteomes" id="UP000320055">
    <property type="component" value="Unassembled WGS sequence"/>
</dbReference>
<evidence type="ECO:0000256" key="4">
    <source>
        <dbReference type="ARBA" id="ARBA00022692"/>
    </source>
</evidence>
<evidence type="ECO:0000256" key="2">
    <source>
        <dbReference type="ARBA" id="ARBA00008017"/>
    </source>
</evidence>
<comment type="similarity">
    <text evidence="2">Belongs to the MscS (TC 1.A.23) family.</text>
</comment>
<dbReference type="SUPFAM" id="SSF82861">
    <property type="entry name" value="Mechanosensitive channel protein MscS (YggB), transmembrane region"/>
    <property type="match status" value="1"/>
</dbReference>
<dbReference type="GO" id="GO:0055085">
    <property type="term" value="P:transmembrane transport"/>
    <property type="evidence" value="ECO:0007669"/>
    <property type="project" value="InterPro"/>
</dbReference>
<evidence type="ECO:0000256" key="5">
    <source>
        <dbReference type="ARBA" id="ARBA00022989"/>
    </source>
</evidence>
<feature type="domain" description="Mechanosensitive ion channel MscS" evidence="8">
    <location>
        <begin position="113"/>
        <end position="179"/>
    </location>
</feature>
<dbReference type="InterPro" id="IPR049278">
    <property type="entry name" value="MS_channel_C"/>
</dbReference>
<keyword evidence="4 7" id="KW-0812">Transmembrane</keyword>
<dbReference type="Pfam" id="PF21082">
    <property type="entry name" value="MS_channel_3rd"/>
    <property type="match status" value="1"/>
</dbReference>
<dbReference type="EMBL" id="CAACVJ010000318">
    <property type="protein sequence ID" value="VEP15914.1"/>
    <property type="molecule type" value="Genomic_DNA"/>
</dbReference>
<dbReference type="Gene3D" id="1.10.287.1260">
    <property type="match status" value="1"/>
</dbReference>
<dbReference type="InterPro" id="IPR049142">
    <property type="entry name" value="MS_channel_1st"/>
</dbReference>
<dbReference type="PANTHER" id="PTHR30566">
    <property type="entry name" value="YNAI-RELATED MECHANOSENSITIVE ION CHANNEL"/>
    <property type="match status" value="1"/>
</dbReference>
<dbReference type="PANTHER" id="PTHR30566:SF25">
    <property type="entry name" value="INNER MEMBRANE PROTEIN"/>
    <property type="match status" value="1"/>
</dbReference>
<dbReference type="GO" id="GO:0005886">
    <property type="term" value="C:plasma membrane"/>
    <property type="evidence" value="ECO:0007669"/>
    <property type="project" value="UniProtKB-SubCell"/>
</dbReference>
<comment type="subcellular location">
    <subcellularLocation>
        <location evidence="1">Cell membrane</location>
        <topology evidence="1">Multi-pass membrane protein</topology>
    </subcellularLocation>
</comment>
<gene>
    <name evidence="11" type="ORF">H1P_3850006</name>
</gene>
<name>A0A563VWT4_9CYAN</name>